<protein>
    <submittedName>
        <fullName evidence="1">Uncharacterized protein</fullName>
    </submittedName>
</protein>
<sequence length="111" mass="12885">HSLCQSKTSKGNICHKLHLFVQSLKHNRVPKNNKLHAIRFGQQCSSNRTRAKRLKTPQSPDYTRLEMEMKLCSESEFIVEEMDVDRKAGIMWPLEEAVLYSWSGVKLTKII</sequence>
<feature type="non-terminal residue" evidence="1">
    <location>
        <position position="1"/>
    </location>
</feature>
<dbReference type="Proteomes" id="UP001497623">
    <property type="component" value="Unassembled WGS sequence"/>
</dbReference>
<dbReference type="AlphaFoldDB" id="A0AAV2SUL9"/>
<proteinExistence type="predicted"/>
<dbReference type="EMBL" id="CAXKWB010164779">
    <property type="protein sequence ID" value="CAL4250542.1"/>
    <property type="molecule type" value="Genomic_DNA"/>
</dbReference>
<gene>
    <name evidence="1" type="ORF">MNOR_LOCUS41687</name>
</gene>
<name>A0AAV2SUL9_MEGNR</name>
<comment type="caution">
    <text evidence="1">The sequence shown here is derived from an EMBL/GenBank/DDBJ whole genome shotgun (WGS) entry which is preliminary data.</text>
</comment>
<reference evidence="1 2" key="1">
    <citation type="submission" date="2024-05" db="EMBL/GenBank/DDBJ databases">
        <authorList>
            <person name="Wallberg A."/>
        </authorList>
    </citation>
    <scope>NUCLEOTIDE SEQUENCE [LARGE SCALE GENOMIC DNA]</scope>
</reference>
<keyword evidence="2" id="KW-1185">Reference proteome</keyword>
<organism evidence="1 2">
    <name type="scientific">Meganyctiphanes norvegica</name>
    <name type="common">Northern krill</name>
    <name type="synonym">Thysanopoda norvegica</name>
    <dbReference type="NCBI Taxonomy" id="48144"/>
    <lineage>
        <taxon>Eukaryota</taxon>
        <taxon>Metazoa</taxon>
        <taxon>Ecdysozoa</taxon>
        <taxon>Arthropoda</taxon>
        <taxon>Crustacea</taxon>
        <taxon>Multicrustacea</taxon>
        <taxon>Malacostraca</taxon>
        <taxon>Eumalacostraca</taxon>
        <taxon>Eucarida</taxon>
        <taxon>Euphausiacea</taxon>
        <taxon>Euphausiidae</taxon>
        <taxon>Meganyctiphanes</taxon>
    </lineage>
</organism>
<evidence type="ECO:0000313" key="2">
    <source>
        <dbReference type="Proteomes" id="UP001497623"/>
    </source>
</evidence>
<accession>A0AAV2SUL9</accession>
<evidence type="ECO:0000313" key="1">
    <source>
        <dbReference type="EMBL" id="CAL4250542.1"/>
    </source>
</evidence>